<evidence type="ECO:0000313" key="6">
    <source>
        <dbReference type="Proteomes" id="UP000078560"/>
    </source>
</evidence>
<protein>
    <submittedName>
        <fullName evidence="4">PIR Superfamily Protein</fullName>
    </submittedName>
</protein>
<feature type="transmembrane region" description="Helical" evidence="2">
    <location>
        <begin position="269"/>
        <end position="290"/>
    </location>
</feature>
<dbReference type="AlphaFoldDB" id="A0A1A8X8C1"/>
<evidence type="ECO:0000256" key="2">
    <source>
        <dbReference type="SAM" id="Phobius"/>
    </source>
</evidence>
<dbReference type="EMBL" id="FLQV01001679">
    <property type="protein sequence ID" value="SBT00055.1"/>
    <property type="molecule type" value="Genomic_DNA"/>
</dbReference>
<evidence type="ECO:0000313" key="4">
    <source>
        <dbReference type="EMBL" id="SBT00055.1"/>
    </source>
</evidence>
<keyword evidence="2" id="KW-1133">Transmembrane helix</keyword>
<dbReference type="VEuPathDB" id="PlasmoDB:PocGH01_00226100"/>
<dbReference type="Proteomes" id="UP000078560">
    <property type="component" value="Unassembled WGS sequence"/>
</dbReference>
<evidence type="ECO:0000256" key="1">
    <source>
        <dbReference type="SAM" id="MobiDB-lite"/>
    </source>
</evidence>
<keyword evidence="2" id="KW-0472">Membrane</keyword>
<feature type="region of interest" description="Disordered" evidence="1">
    <location>
        <begin position="234"/>
        <end position="254"/>
    </location>
</feature>
<dbReference type="Pfam" id="PF05795">
    <property type="entry name" value="Plasmodium_Vir"/>
    <property type="match status" value="1"/>
</dbReference>
<reference evidence="4" key="1">
    <citation type="submission" date="2016-05" db="EMBL/GenBank/DDBJ databases">
        <authorList>
            <person name="Lavstsen T."/>
            <person name="Jespersen J.S."/>
        </authorList>
    </citation>
    <scope>NUCLEOTIDE SEQUENCE [LARGE SCALE GENOMIC DNA]</scope>
</reference>
<dbReference type="InterPro" id="IPR008780">
    <property type="entry name" value="Plasmodium_Vir"/>
</dbReference>
<organism evidence="4 5">
    <name type="scientific">Plasmodium ovale curtisi</name>
    <dbReference type="NCBI Taxonomy" id="864141"/>
    <lineage>
        <taxon>Eukaryota</taxon>
        <taxon>Sar</taxon>
        <taxon>Alveolata</taxon>
        <taxon>Apicomplexa</taxon>
        <taxon>Aconoidasida</taxon>
        <taxon>Haemosporida</taxon>
        <taxon>Plasmodiidae</taxon>
        <taxon>Plasmodium</taxon>
        <taxon>Plasmodium (Plasmodium)</taxon>
    </lineage>
</organism>
<accession>A0A1A8X8C1</accession>
<proteinExistence type="predicted"/>
<evidence type="ECO:0000313" key="5">
    <source>
        <dbReference type="Proteomes" id="UP000078546"/>
    </source>
</evidence>
<keyword evidence="2" id="KW-0812">Transmembrane</keyword>
<reference evidence="5 6" key="2">
    <citation type="submission" date="2016-05" db="EMBL/GenBank/DDBJ databases">
        <authorList>
            <person name="Naeem Raeece"/>
        </authorList>
    </citation>
    <scope>NUCLEOTIDE SEQUENCE [LARGE SCALE GENOMIC DNA]</scope>
</reference>
<dbReference type="EMBL" id="FLQU01000923">
    <property type="protein sequence ID" value="SBS90375.1"/>
    <property type="molecule type" value="Genomic_DNA"/>
</dbReference>
<gene>
    <name evidence="4" type="ORF">POVCU1_057220</name>
    <name evidence="3" type="ORF">POVCU2_0061020</name>
</gene>
<sequence>MEHEDFPETFLKGSSNYKLYDELDKHEERNRTCEHCKLVETVLSRYDKSFNDLCCIFEKNLISLNTTLKGEKHNNERCKYFNFWIHDKIKKRISATIKDASKGNHIRLQFLQVYSLIEVKSLHSDCHFEYNSKIDLNLWKRWKDLYDFIKNYDSIKDLVNSNSELCKKYPTYLSYIQDIYKNYKTECCNNNGTKCPFTSGFDDWCNNNEFLNSLTCNATDDVAGSFREEVMSPYSMKEQKSSVPPLAADSQPGSGYNHPDEILTDKSDYYIKLAAGFSLLGIFSTAFFLYKFTTFGTWIRSKVLNKKINANIDEDAQNLMAHELNNEDENFYNNGYNIIYHSS</sequence>
<evidence type="ECO:0000313" key="3">
    <source>
        <dbReference type="EMBL" id="SBS90375.1"/>
    </source>
</evidence>
<dbReference type="Proteomes" id="UP000078546">
    <property type="component" value="Unassembled WGS sequence"/>
</dbReference>
<name>A0A1A8X8C1_PLAOA</name>